<dbReference type="Proteomes" id="UP000325273">
    <property type="component" value="Unassembled WGS sequence"/>
</dbReference>
<dbReference type="EMBL" id="VTUZ01000077">
    <property type="protein sequence ID" value="KAA0997659.1"/>
    <property type="molecule type" value="Genomic_DNA"/>
</dbReference>
<organism evidence="3 4">
    <name type="scientific">Paraburkholderia panacisoli</name>
    <dbReference type="NCBI Taxonomy" id="2603818"/>
    <lineage>
        <taxon>Bacteria</taxon>
        <taxon>Pseudomonadati</taxon>
        <taxon>Pseudomonadota</taxon>
        <taxon>Betaproteobacteria</taxon>
        <taxon>Burkholderiales</taxon>
        <taxon>Burkholderiaceae</taxon>
        <taxon>Paraburkholderia</taxon>
    </lineage>
</organism>
<feature type="domain" description="DUF3734" evidence="2">
    <location>
        <begin position="154"/>
        <end position="257"/>
    </location>
</feature>
<feature type="compositionally biased region" description="Basic and acidic residues" evidence="1">
    <location>
        <begin position="291"/>
        <end position="301"/>
    </location>
</feature>
<accession>A0A5B0G6U3</accession>
<reference evidence="3 4" key="1">
    <citation type="submission" date="2019-08" db="EMBL/GenBank/DDBJ databases">
        <title>Paraburkholderia sp. DCY113.</title>
        <authorList>
            <person name="Kang J."/>
        </authorList>
    </citation>
    <scope>NUCLEOTIDE SEQUENCE [LARGE SCALE GENOMIC DNA]</scope>
    <source>
        <strain evidence="3 4">DCY113</strain>
    </source>
</reference>
<comment type="caution">
    <text evidence="3">The sequence shown here is derived from an EMBL/GenBank/DDBJ whole genome shotgun (WGS) entry which is preliminary data.</text>
</comment>
<dbReference type="Gene3D" id="3.40.50.720">
    <property type="entry name" value="NAD(P)-binding Rossmann-like Domain"/>
    <property type="match status" value="1"/>
</dbReference>
<evidence type="ECO:0000313" key="3">
    <source>
        <dbReference type="EMBL" id="KAA0997659.1"/>
    </source>
</evidence>
<dbReference type="Pfam" id="PF12536">
    <property type="entry name" value="DUF3734"/>
    <property type="match status" value="1"/>
</dbReference>
<dbReference type="PANTHER" id="PTHR42820">
    <property type="entry name" value="SHORT-CHAIN DEHYDROGENASE REDUCTASE"/>
    <property type="match status" value="1"/>
</dbReference>
<dbReference type="Pfam" id="PF00106">
    <property type="entry name" value="adh_short"/>
    <property type="match status" value="1"/>
</dbReference>
<keyword evidence="4" id="KW-1185">Reference proteome</keyword>
<feature type="region of interest" description="Disordered" evidence="1">
    <location>
        <begin position="275"/>
        <end position="301"/>
    </location>
</feature>
<dbReference type="InterPro" id="IPR021095">
    <property type="entry name" value="DUF3734"/>
</dbReference>
<dbReference type="CDD" id="cd05233">
    <property type="entry name" value="SDR_c"/>
    <property type="match status" value="1"/>
</dbReference>
<dbReference type="PRINTS" id="PR00081">
    <property type="entry name" value="GDHRDH"/>
</dbReference>
<protein>
    <submittedName>
        <fullName evidence="3">SDR family NAD(P)-dependent oxidoreductase</fullName>
    </submittedName>
</protein>
<sequence length="301" mass="33190">MTSKDKVALVTGAASGIGEQCARKLAADGAKVVIADLNLANAQRVAEDIAATGGKALAIAMDVTSEEAVNAGVDETVSRLGGIDVLVSNAGIQIVNRIEDYAFSDWKKMLAIHLDGAFLTTKAEDTLVFQVDLWSSRGKLPGDFLDVSERTKDIQYSSRTRAITAFMSQNQKHAQMIKALLEHIPEKLRLVHPVLRAAQKVADGGAVNVVHLIYKNKAFEGHYKDYEFSEGTMREHWTSGLEDIRRSFAHPEWFDIPSREIGFVTRDVHRYRQEANDTMGPVKELSPQSKRSLEEKLPGAK</sequence>
<dbReference type="SUPFAM" id="SSF51735">
    <property type="entry name" value="NAD(P)-binding Rossmann-fold domains"/>
    <property type="match status" value="1"/>
</dbReference>
<dbReference type="PANTHER" id="PTHR42820:SF5">
    <property type="entry name" value="3-HYDROXYBUTYRATE DEHYDROGENASE"/>
    <property type="match status" value="1"/>
</dbReference>
<gene>
    <name evidence="3" type="ORF">FVF58_48185</name>
</gene>
<evidence type="ECO:0000313" key="4">
    <source>
        <dbReference type="Proteomes" id="UP000325273"/>
    </source>
</evidence>
<name>A0A5B0G6U3_9BURK</name>
<dbReference type="InterPro" id="IPR002347">
    <property type="entry name" value="SDR_fam"/>
</dbReference>
<evidence type="ECO:0000259" key="2">
    <source>
        <dbReference type="Pfam" id="PF12536"/>
    </source>
</evidence>
<proteinExistence type="predicted"/>
<dbReference type="InterPro" id="IPR036291">
    <property type="entry name" value="NAD(P)-bd_dom_sf"/>
</dbReference>
<evidence type="ECO:0000256" key="1">
    <source>
        <dbReference type="SAM" id="MobiDB-lite"/>
    </source>
</evidence>
<dbReference type="AlphaFoldDB" id="A0A5B0G6U3"/>